<evidence type="ECO:0000256" key="1">
    <source>
        <dbReference type="SAM" id="MobiDB-lite"/>
    </source>
</evidence>
<dbReference type="Pfam" id="PF02213">
    <property type="entry name" value="GYF"/>
    <property type="match status" value="1"/>
</dbReference>
<dbReference type="PANTHER" id="PTHR14445">
    <property type="entry name" value="GRB10 INTERACTING GYF PROTEIN"/>
    <property type="match status" value="1"/>
</dbReference>
<dbReference type="GO" id="GO:0005829">
    <property type="term" value="C:cytosol"/>
    <property type="evidence" value="ECO:0007669"/>
    <property type="project" value="TreeGrafter"/>
</dbReference>
<evidence type="ECO:0000313" key="3">
    <source>
        <dbReference type="EMBL" id="KIJ45088.1"/>
    </source>
</evidence>
<feature type="compositionally biased region" description="Pro residues" evidence="1">
    <location>
        <begin position="745"/>
        <end position="756"/>
    </location>
</feature>
<dbReference type="InterPro" id="IPR035445">
    <property type="entry name" value="GYF-like_dom_sf"/>
</dbReference>
<keyword evidence="4" id="KW-1185">Reference proteome</keyword>
<dbReference type="EMBL" id="KN837113">
    <property type="protein sequence ID" value="KIJ45088.1"/>
    <property type="molecule type" value="Genomic_DNA"/>
</dbReference>
<dbReference type="AlphaFoldDB" id="A0A0C9UQ88"/>
<feature type="region of interest" description="Disordered" evidence="1">
    <location>
        <begin position="785"/>
        <end position="948"/>
    </location>
</feature>
<sequence length="1229" mass="129316">MTATSLQFGPEWMRNKQNNNVAGGGIGTGGGTGVGVGVGGVGIATLKAGGVPAQAVNGNGGGGAGASTYSSLLSSEMNHHAMQAGREQQLVAGGAAPNPFRYSKEEMLQVWREGGGRGGLGLEVEMWEGVVKEVGGEPVGIREMTEGEKKLFALPLNSDLRRRQSHSDFLPTERPKLPHSASSNLGQPRYSLLARKRKEEGGPDVVPLSIPRRLSLTSLNSPLGTPLSPSGGALPSPRPRMGSGTFAGLADGTPDSWRKREPALPEERDEGGGDAAGDHNGSFNDSDASRSVSGRSMAPSPPSVRGDDPGLGAGPHEELSAAMSVLSVLEEDKTRVGASVLPTPVKSGVDGLYKNETQQAPRPPGMGEDPANINWSYMDPKGNVQGPFSASVMQKWYEEGYFSPDLLMKRTHIDADWTPVGELSVRADHEKLFYSSFLERGPPPGLVSRQSSQHLMDGMHGYDRFGSPAHGLPGAPQHITDQFGAASPYRHPLASRGLDPYLGTPTSVSGSPFTGILGVHTASPDLAYRNAPFSPGVNGYEAQASPMGHRTANLGFGGGESPMYAPRLAALRTASGGFDNQGYNGFNTAPASPWGTGNGVGMNHEYDNFGTLRGPLTNGMYGNTGYSSQDGFAQEAYSNVNAGFQPLQSVDAFGTVQGMRPLGNEMENGIQSGLNEQPGMVGAFGNNMGQAGQGFGAPQQVQQQQQIPQQQGSAFQSPALQHAQPVAHTPVSSPWDAPQQAQVPQPRPRPFDPPHPSSRNLVSTPITTEPPASQAITQATAWAEPPQVEHVVESPEPLQPAPVPEVKKAWTTPPEASPKPVEAKATSAVSPVTPSPPAPQPTSKKQAKVEAPVPAKASPASPAPAPEASPKASPTAPAPTPAKPAWGGVATPDESTNKPTLREIQEAEAKKAEARRLAEQKEREKERAARATVTQAPEETQTFTASWGLPTSQAGAAKAKEQPVTPVSATAAGATPAPVWTNGIKPVVVKKTMKEIQEEEERKKKAAVKEKEMATVAARRGYAESANKNVPAQPILTGGAWTTVGIGGRSATPVRPTPPAAPAVMTPPAARPINGTATARPAVASPATSAPQVSKLPAAVKQPLSQPDDGSPPPPSPEFMKWLRDTMRDFKPGFNLDEFLQMILSFSLDFPEHILELISESVYVNSSTMHGRNFANEFAQRRKADAAKAKSLGPTAIARMPSLADVVRTQPKPVQAELPFKVVKKKGRK</sequence>
<protein>
    <recommendedName>
        <fullName evidence="2">GYF domain-containing protein</fullName>
    </recommendedName>
</protein>
<gene>
    <name evidence="3" type="ORF">M422DRAFT_29937</name>
</gene>
<accession>A0A0C9UQ88</accession>
<dbReference type="Proteomes" id="UP000054279">
    <property type="component" value="Unassembled WGS sequence"/>
</dbReference>
<feature type="region of interest" description="Disordered" evidence="1">
    <location>
        <begin position="679"/>
        <end position="773"/>
    </location>
</feature>
<reference evidence="3 4" key="1">
    <citation type="submission" date="2014-06" db="EMBL/GenBank/DDBJ databases">
        <title>Evolutionary Origins and Diversification of the Mycorrhizal Mutualists.</title>
        <authorList>
            <consortium name="DOE Joint Genome Institute"/>
            <consortium name="Mycorrhizal Genomics Consortium"/>
            <person name="Kohler A."/>
            <person name="Kuo A."/>
            <person name="Nagy L.G."/>
            <person name="Floudas D."/>
            <person name="Copeland A."/>
            <person name="Barry K.W."/>
            <person name="Cichocki N."/>
            <person name="Veneault-Fourrey C."/>
            <person name="LaButti K."/>
            <person name="Lindquist E.A."/>
            <person name="Lipzen A."/>
            <person name="Lundell T."/>
            <person name="Morin E."/>
            <person name="Murat C."/>
            <person name="Riley R."/>
            <person name="Ohm R."/>
            <person name="Sun H."/>
            <person name="Tunlid A."/>
            <person name="Henrissat B."/>
            <person name="Grigoriev I.V."/>
            <person name="Hibbett D.S."/>
            <person name="Martin F."/>
        </authorList>
    </citation>
    <scope>NUCLEOTIDE SEQUENCE [LARGE SCALE GENOMIC DNA]</scope>
    <source>
        <strain evidence="3 4">SS14</strain>
    </source>
</reference>
<feature type="compositionally biased region" description="Polar residues" evidence="1">
    <location>
        <begin position="760"/>
        <end position="773"/>
    </location>
</feature>
<dbReference type="InterPro" id="IPR003169">
    <property type="entry name" value="GYF"/>
</dbReference>
<feature type="compositionally biased region" description="Polar residues" evidence="1">
    <location>
        <begin position="932"/>
        <end position="948"/>
    </location>
</feature>
<name>A0A0C9UQ88_SPHS4</name>
<feature type="region of interest" description="Disordered" evidence="1">
    <location>
        <begin position="217"/>
        <end position="316"/>
    </location>
</feature>
<feature type="compositionally biased region" description="Low complexity" evidence="1">
    <location>
        <begin position="217"/>
        <end position="235"/>
    </location>
</feature>
<feature type="compositionally biased region" description="Basic and acidic residues" evidence="1">
    <location>
        <begin position="163"/>
        <end position="176"/>
    </location>
</feature>
<feature type="compositionally biased region" description="Polar residues" evidence="1">
    <location>
        <begin position="281"/>
        <end position="294"/>
    </location>
</feature>
<feature type="domain" description="GYF" evidence="2">
    <location>
        <begin position="372"/>
        <end position="421"/>
    </location>
</feature>
<feature type="region of interest" description="Disordered" evidence="1">
    <location>
        <begin position="1070"/>
        <end position="1119"/>
    </location>
</feature>
<dbReference type="SMART" id="SM00444">
    <property type="entry name" value="GYF"/>
    <property type="match status" value="1"/>
</dbReference>
<feature type="compositionally biased region" description="Basic and acidic residues" evidence="1">
    <location>
        <begin position="256"/>
        <end position="266"/>
    </location>
</feature>
<dbReference type="PROSITE" id="PS50829">
    <property type="entry name" value="GYF"/>
    <property type="match status" value="1"/>
</dbReference>
<dbReference type="PANTHER" id="PTHR14445:SF36">
    <property type="entry name" value="FI03272P-RELATED"/>
    <property type="match status" value="1"/>
</dbReference>
<dbReference type="CDD" id="cd00072">
    <property type="entry name" value="GYF"/>
    <property type="match status" value="1"/>
</dbReference>
<feature type="compositionally biased region" description="Low complexity" evidence="1">
    <location>
        <begin position="841"/>
        <end position="860"/>
    </location>
</feature>
<dbReference type="OrthoDB" id="6415790at2759"/>
<dbReference type="Gene3D" id="3.30.1490.40">
    <property type="match status" value="1"/>
</dbReference>
<evidence type="ECO:0000313" key="4">
    <source>
        <dbReference type="Proteomes" id="UP000054279"/>
    </source>
</evidence>
<evidence type="ECO:0000259" key="2">
    <source>
        <dbReference type="PROSITE" id="PS50829"/>
    </source>
</evidence>
<feature type="compositionally biased region" description="Basic and acidic residues" evidence="1">
    <location>
        <begin position="900"/>
        <end position="929"/>
    </location>
</feature>
<feature type="region of interest" description="Disordered" evidence="1">
    <location>
        <begin position="163"/>
        <end position="187"/>
    </location>
</feature>
<dbReference type="HOGENOM" id="CLU_269914_0_0_1"/>
<proteinExistence type="predicted"/>
<organism evidence="3 4">
    <name type="scientific">Sphaerobolus stellatus (strain SS14)</name>
    <dbReference type="NCBI Taxonomy" id="990650"/>
    <lineage>
        <taxon>Eukaryota</taxon>
        <taxon>Fungi</taxon>
        <taxon>Dikarya</taxon>
        <taxon>Basidiomycota</taxon>
        <taxon>Agaricomycotina</taxon>
        <taxon>Agaricomycetes</taxon>
        <taxon>Phallomycetidae</taxon>
        <taxon>Geastrales</taxon>
        <taxon>Sphaerobolaceae</taxon>
        <taxon>Sphaerobolus</taxon>
    </lineage>
</organism>
<dbReference type="InterPro" id="IPR051640">
    <property type="entry name" value="GRB10-interact_GYF"/>
</dbReference>
<feature type="region of interest" description="Disordered" evidence="1">
    <location>
        <begin position="1"/>
        <end position="20"/>
    </location>
</feature>
<feature type="compositionally biased region" description="Low complexity" evidence="1">
    <location>
        <begin position="696"/>
        <end position="717"/>
    </location>
</feature>
<dbReference type="SUPFAM" id="SSF55277">
    <property type="entry name" value="GYF domain"/>
    <property type="match status" value="1"/>
</dbReference>